<evidence type="ECO:0000256" key="1">
    <source>
        <dbReference type="SAM" id="Phobius"/>
    </source>
</evidence>
<sequence length="297" mass="31934">MLWWGRAGKTLEFLGGLTVVIDLLGHARMEVFHAHLRTRRIRLVAVLRRPRTSRRRSGRPSYSSLIRPPGLRVFHYAGGLGVFAGFLARMGWHTVDGSIAKTLVLILSFAVCAPVFGIPLGEGLYFTSLQLLTGLVRAAIRLLGSGRHPATTKLAALVMALRDCRSQLRARWRGEQTPGPQRPPPPPAPDPPGLRVFFIIGASVSALALFAASHYQDAKPGEGTTPLFVVLITCAVGAVLGGLFLGFGGYLAGVLLLEGLVVTTLGQLKTREGLESRLKWIGLVLFAVGFSADLLSS</sequence>
<dbReference type="Proteomes" id="UP001601992">
    <property type="component" value="Unassembled WGS sequence"/>
</dbReference>
<evidence type="ECO:0000313" key="3">
    <source>
        <dbReference type="Proteomes" id="UP001601992"/>
    </source>
</evidence>
<evidence type="ECO:0008006" key="4">
    <source>
        <dbReference type="Google" id="ProtNLM"/>
    </source>
</evidence>
<keyword evidence="1" id="KW-0812">Transmembrane</keyword>
<name>A0ABW6RSC7_9NOCA</name>
<protein>
    <recommendedName>
        <fullName evidence="4">Cytochrome C biogenesis protein transmembrane region</fullName>
    </recommendedName>
</protein>
<feature type="transmembrane region" description="Helical" evidence="1">
    <location>
        <begin position="196"/>
        <end position="215"/>
    </location>
</feature>
<feature type="transmembrane region" description="Helical" evidence="1">
    <location>
        <begin position="73"/>
        <end position="92"/>
    </location>
</feature>
<feature type="transmembrane region" description="Helical" evidence="1">
    <location>
        <begin position="227"/>
        <end position="257"/>
    </location>
</feature>
<organism evidence="2 3">
    <name type="scientific">Nocardia jiangxiensis</name>
    <dbReference type="NCBI Taxonomy" id="282685"/>
    <lineage>
        <taxon>Bacteria</taxon>
        <taxon>Bacillati</taxon>
        <taxon>Actinomycetota</taxon>
        <taxon>Actinomycetes</taxon>
        <taxon>Mycobacteriales</taxon>
        <taxon>Nocardiaceae</taxon>
        <taxon>Nocardia</taxon>
    </lineage>
</organism>
<dbReference type="RefSeq" id="WP_387402577.1">
    <property type="nucleotide sequence ID" value="NZ_JBIAQY010000001.1"/>
</dbReference>
<keyword evidence="3" id="KW-1185">Reference proteome</keyword>
<feature type="transmembrane region" description="Helical" evidence="1">
    <location>
        <begin position="99"/>
        <end position="118"/>
    </location>
</feature>
<keyword evidence="1" id="KW-0472">Membrane</keyword>
<accession>A0ABW6RSC7</accession>
<evidence type="ECO:0000313" key="2">
    <source>
        <dbReference type="EMBL" id="MFF3566908.1"/>
    </source>
</evidence>
<keyword evidence="1" id="KW-1133">Transmembrane helix</keyword>
<proteinExistence type="predicted"/>
<reference evidence="2 3" key="1">
    <citation type="submission" date="2024-10" db="EMBL/GenBank/DDBJ databases">
        <title>The Natural Products Discovery Center: Release of the First 8490 Sequenced Strains for Exploring Actinobacteria Biosynthetic Diversity.</title>
        <authorList>
            <person name="Kalkreuter E."/>
            <person name="Kautsar S.A."/>
            <person name="Yang D."/>
            <person name="Bader C.D."/>
            <person name="Teijaro C.N."/>
            <person name="Fluegel L."/>
            <person name="Davis C.M."/>
            <person name="Simpson J.R."/>
            <person name="Lauterbach L."/>
            <person name="Steele A.D."/>
            <person name="Gui C."/>
            <person name="Meng S."/>
            <person name="Li G."/>
            <person name="Viehrig K."/>
            <person name="Ye F."/>
            <person name="Su P."/>
            <person name="Kiefer A.F."/>
            <person name="Nichols A."/>
            <person name="Cepeda A.J."/>
            <person name="Yan W."/>
            <person name="Fan B."/>
            <person name="Jiang Y."/>
            <person name="Adhikari A."/>
            <person name="Zheng C.-J."/>
            <person name="Schuster L."/>
            <person name="Cowan T.M."/>
            <person name="Smanski M.J."/>
            <person name="Chevrette M.G."/>
            <person name="De Carvalho L.P.S."/>
            <person name="Shen B."/>
        </authorList>
    </citation>
    <scope>NUCLEOTIDE SEQUENCE [LARGE SCALE GENOMIC DNA]</scope>
    <source>
        <strain evidence="2 3">NPDC002593</strain>
    </source>
</reference>
<comment type="caution">
    <text evidence="2">The sequence shown here is derived from an EMBL/GenBank/DDBJ whole genome shotgun (WGS) entry which is preliminary data.</text>
</comment>
<dbReference type="EMBL" id="JBIAQY010000001">
    <property type="protein sequence ID" value="MFF3566908.1"/>
    <property type="molecule type" value="Genomic_DNA"/>
</dbReference>
<gene>
    <name evidence="2" type="ORF">ACFYXQ_03905</name>
</gene>